<feature type="signal peptide" evidence="7">
    <location>
        <begin position="1"/>
        <end position="25"/>
    </location>
</feature>
<dbReference type="PANTHER" id="PTHR33136">
    <property type="entry name" value="RAPID ALKALINIZATION FACTOR-LIKE"/>
    <property type="match status" value="1"/>
</dbReference>
<sequence>MGMEQKLQFGLLLSAVLVMIFSASGDDVHSSVALQKMMNENNCTNGRIAECYRDEEFFMESGVSRQLLQNKQGDPISYGALKGDKAFCKPATPSYRSCTALADRHGGGRGCQANASDVHSVSLQKIMNENNCSHGRIADCYRDEEFFMESGVSRQLLQTTKGHPISYDVVNNANKPFCKGSTPDYRSCTPPPKGSGRGCSSIYRCRSGVPNSP</sequence>
<dbReference type="GO" id="GO:0009506">
    <property type="term" value="C:plasmodesma"/>
    <property type="evidence" value="ECO:0007669"/>
    <property type="project" value="TreeGrafter"/>
</dbReference>
<dbReference type="GO" id="GO:0019722">
    <property type="term" value="P:calcium-mediated signaling"/>
    <property type="evidence" value="ECO:0007669"/>
    <property type="project" value="TreeGrafter"/>
</dbReference>
<organism evidence="8 9">
    <name type="scientific">Nyssa sinensis</name>
    <dbReference type="NCBI Taxonomy" id="561372"/>
    <lineage>
        <taxon>Eukaryota</taxon>
        <taxon>Viridiplantae</taxon>
        <taxon>Streptophyta</taxon>
        <taxon>Embryophyta</taxon>
        <taxon>Tracheophyta</taxon>
        <taxon>Spermatophyta</taxon>
        <taxon>Magnoliopsida</taxon>
        <taxon>eudicotyledons</taxon>
        <taxon>Gunneridae</taxon>
        <taxon>Pentapetalae</taxon>
        <taxon>asterids</taxon>
        <taxon>Cornales</taxon>
        <taxon>Nyssaceae</taxon>
        <taxon>Nyssa</taxon>
    </lineage>
</organism>
<evidence type="ECO:0000256" key="5">
    <source>
        <dbReference type="ARBA" id="ARBA00022729"/>
    </source>
</evidence>
<gene>
    <name evidence="8" type="ORF">F0562_033884</name>
</gene>
<evidence type="ECO:0000256" key="4">
    <source>
        <dbReference type="ARBA" id="ARBA00022702"/>
    </source>
</evidence>
<comment type="subcellular location">
    <subcellularLocation>
        <location evidence="1">Secreted</location>
    </subcellularLocation>
</comment>
<evidence type="ECO:0000313" key="9">
    <source>
        <dbReference type="Proteomes" id="UP000325577"/>
    </source>
</evidence>
<evidence type="ECO:0000256" key="1">
    <source>
        <dbReference type="ARBA" id="ARBA00004613"/>
    </source>
</evidence>
<name>A0A5J5AIP3_9ASTE</name>
<dbReference type="AlphaFoldDB" id="A0A5J5AIP3"/>
<evidence type="ECO:0000313" key="8">
    <source>
        <dbReference type="EMBL" id="KAA8529317.1"/>
    </source>
</evidence>
<protein>
    <recommendedName>
        <fullName evidence="10">Rapid ALkalinization Factor</fullName>
    </recommendedName>
</protein>
<keyword evidence="5 7" id="KW-0732">Signal</keyword>
<evidence type="ECO:0000256" key="7">
    <source>
        <dbReference type="SAM" id="SignalP"/>
    </source>
</evidence>
<comment type="similarity">
    <text evidence="2">Belongs to the plant rapid alkalinization factor (RALF) family.</text>
</comment>
<proteinExistence type="inferred from homology"/>
<evidence type="ECO:0008006" key="10">
    <source>
        <dbReference type="Google" id="ProtNLM"/>
    </source>
</evidence>
<evidence type="ECO:0000256" key="2">
    <source>
        <dbReference type="ARBA" id="ARBA00009178"/>
    </source>
</evidence>
<dbReference type="GO" id="GO:0005179">
    <property type="term" value="F:hormone activity"/>
    <property type="evidence" value="ECO:0007669"/>
    <property type="project" value="UniProtKB-KW"/>
</dbReference>
<feature type="chain" id="PRO_5023892214" description="Rapid ALkalinization Factor" evidence="7">
    <location>
        <begin position="26"/>
        <end position="213"/>
    </location>
</feature>
<dbReference type="Proteomes" id="UP000325577">
    <property type="component" value="Linkage Group LG20"/>
</dbReference>
<evidence type="ECO:0000256" key="3">
    <source>
        <dbReference type="ARBA" id="ARBA00022525"/>
    </source>
</evidence>
<dbReference type="EMBL" id="CM018044">
    <property type="protein sequence ID" value="KAA8529317.1"/>
    <property type="molecule type" value="Genomic_DNA"/>
</dbReference>
<dbReference type="PANTHER" id="PTHR33136:SF4">
    <property type="entry name" value="PROTEIN RALF-LIKE 32"/>
    <property type="match status" value="1"/>
</dbReference>
<dbReference type="Pfam" id="PF05498">
    <property type="entry name" value="RALF"/>
    <property type="match status" value="2"/>
</dbReference>
<keyword evidence="4" id="KW-0372">Hormone</keyword>
<dbReference type="InterPro" id="IPR008801">
    <property type="entry name" value="RALF"/>
</dbReference>
<evidence type="ECO:0000256" key="6">
    <source>
        <dbReference type="ARBA" id="ARBA00023157"/>
    </source>
</evidence>
<reference evidence="8 9" key="1">
    <citation type="submission" date="2019-09" db="EMBL/GenBank/DDBJ databases">
        <title>A chromosome-level genome assembly of the Chinese tupelo Nyssa sinensis.</title>
        <authorList>
            <person name="Yang X."/>
            <person name="Kang M."/>
            <person name="Yang Y."/>
            <person name="Xiong H."/>
            <person name="Wang M."/>
            <person name="Zhang Z."/>
            <person name="Wang Z."/>
            <person name="Wu H."/>
            <person name="Ma T."/>
            <person name="Liu J."/>
            <person name="Xi Z."/>
        </authorList>
    </citation>
    <scope>NUCLEOTIDE SEQUENCE [LARGE SCALE GENOMIC DNA]</scope>
    <source>
        <strain evidence="8">J267</strain>
        <tissue evidence="8">Leaf</tissue>
    </source>
</reference>
<keyword evidence="3" id="KW-0964">Secreted</keyword>
<dbReference type="GO" id="GO:0005576">
    <property type="term" value="C:extracellular region"/>
    <property type="evidence" value="ECO:0007669"/>
    <property type="project" value="UniProtKB-SubCell"/>
</dbReference>
<keyword evidence="6" id="KW-1015">Disulfide bond</keyword>
<accession>A0A5J5AIP3</accession>
<keyword evidence="9" id="KW-1185">Reference proteome</keyword>